<accession>A0A9Q5I4C0</accession>
<feature type="chain" id="PRO_5040361827" evidence="2">
    <location>
        <begin position="20"/>
        <end position="217"/>
    </location>
</feature>
<evidence type="ECO:0000256" key="2">
    <source>
        <dbReference type="SAM" id="SignalP"/>
    </source>
</evidence>
<feature type="signal peptide" evidence="2">
    <location>
        <begin position="1"/>
        <end position="19"/>
    </location>
</feature>
<protein>
    <submittedName>
        <fullName evidence="4">NAD-binding protein</fullName>
    </submittedName>
</protein>
<evidence type="ECO:0000313" key="5">
    <source>
        <dbReference type="Proteomes" id="UP000757232"/>
    </source>
</evidence>
<comment type="caution">
    <text evidence="4">The sequence shown here is derived from an EMBL/GenBank/DDBJ whole genome shotgun (WGS) entry which is preliminary data.</text>
</comment>
<dbReference type="SUPFAM" id="SSF51735">
    <property type="entry name" value="NAD(P)-binding Rossmann-fold domains"/>
    <property type="match status" value="1"/>
</dbReference>
<feature type="domain" description="NAD-dependent epimerase/dehydratase" evidence="3">
    <location>
        <begin position="3"/>
        <end position="195"/>
    </location>
</feature>
<keyword evidence="1" id="KW-1133">Transmembrane helix</keyword>
<keyword evidence="1" id="KW-0472">Membrane</keyword>
<keyword evidence="1" id="KW-0812">Transmembrane</keyword>
<dbReference type="PANTHER" id="PTHR48079">
    <property type="entry name" value="PROTEIN YEEZ"/>
    <property type="match status" value="1"/>
</dbReference>
<gene>
    <name evidence="4" type="ORF">A7U60_g1281</name>
</gene>
<organism evidence="4 5">
    <name type="scientific">Sanghuangporus baumii</name>
    <name type="common">Phellinus baumii</name>
    <dbReference type="NCBI Taxonomy" id="108892"/>
    <lineage>
        <taxon>Eukaryota</taxon>
        <taxon>Fungi</taxon>
        <taxon>Dikarya</taxon>
        <taxon>Basidiomycota</taxon>
        <taxon>Agaricomycotina</taxon>
        <taxon>Agaricomycetes</taxon>
        <taxon>Hymenochaetales</taxon>
        <taxon>Hymenochaetaceae</taxon>
        <taxon>Sanghuangporus</taxon>
    </lineage>
</organism>
<name>A0A9Q5I4C0_SANBA</name>
<dbReference type="InterPro" id="IPR001509">
    <property type="entry name" value="Epimerase_deHydtase"/>
</dbReference>
<keyword evidence="5" id="KW-1185">Reference proteome</keyword>
<dbReference type="Pfam" id="PF01370">
    <property type="entry name" value="Epimerase"/>
    <property type="match status" value="1"/>
</dbReference>
<feature type="transmembrane region" description="Helical" evidence="1">
    <location>
        <begin position="191"/>
        <end position="211"/>
    </location>
</feature>
<dbReference type="InterPro" id="IPR036291">
    <property type="entry name" value="NAD(P)-bd_dom_sf"/>
</dbReference>
<evidence type="ECO:0000313" key="4">
    <source>
        <dbReference type="EMBL" id="OCB91467.1"/>
    </source>
</evidence>
<dbReference type="Gene3D" id="3.40.50.720">
    <property type="entry name" value="NAD(P)-binding Rossmann-like Domain"/>
    <property type="match status" value="1"/>
</dbReference>
<dbReference type="OrthoDB" id="10000533at2759"/>
<dbReference type="Proteomes" id="UP000757232">
    <property type="component" value="Unassembled WGS sequence"/>
</dbReference>
<dbReference type="GO" id="GO:0004029">
    <property type="term" value="F:aldehyde dehydrogenase (NAD+) activity"/>
    <property type="evidence" value="ECO:0007669"/>
    <property type="project" value="TreeGrafter"/>
</dbReference>
<dbReference type="GO" id="GO:0005737">
    <property type="term" value="C:cytoplasm"/>
    <property type="evidence" value="ECO:0007669"/>
    <property type="project" value="TreeGrafter"/>
</dbReference>
<dbReference type="InterPro" id="IPR051783">
    <property type="entry name" value="NAD(P)-dependent_oxidoreduct"/>
</dbReference>
<dbReference type="PANTHER" id="PTHR48079:SF3">
    <property type="entry name" value="NAD-DEPENDENT EPIMERASE_DEHYDRATASE DOMAIN-CONTAINING PROTEIN"/>
    <property type="match status" value="1"/>
</dbReference>
<evidence type="ECO:0000256" key="1">
    <source>
        <dbReference type="SAM" id="Phobius"/>
    </source>
</evidence>
<reference evidence="4" key="1">
    <citation type="submission" date="2016-06" db="EMBL/GenBank/DDBJ databases">
        <title>Draft Genome sequence of the fungus Inonotus baumii.</title>
        <authorList>
            <person name="Zhu H."/>
            <person name="Lin W."/>
        </authorList>
    </citation>
    <scope>NUCLEOTIDE SEQUENCE</scope>
    <source>
        <strain evidence="4">821</strain>
    </source>
</reference>
<proteinExistence type="predicted"/>
<dbReference type="AlphaFoldDB" id="A0A9Q5I4C0"/>
<evidence type="ECO:0000259" key="3">
    <source>
        <dbReference type="Pfam" id="PF01370"/>
    </source>
</evidence>
<keyword evidence="2" id="KW-0732">Signal</keyword>
<dbReference type="EMBL" id="LNZH02000086">
    <property type="protein sequence ID" value="OCB91467.1"/>
    <property type="molecule type" value="Genomic_DNA"/>
</dbReference>
<sequence length="217" mass="23255">MKVLILGATGFIGFPAAQALVRAGHEVYGQTRNPDKAKLLVSEESTLCPPRLTFTTLVLVSRLGLHEWNNLVIPVIADPSKGEEWASIAEKADVVIDCIGGMDIKTISQYAFEVSLEAAKKVRGTSAPRLTYIYCSGTWVHGEDRGNLTSEHAVPKNTTALVSWRTAQEKRVLAASDAGAVNGIVLRPSLLYGRSGSIIAMLFGAAAAAALRPRRRG</sequence>